<dbReference type="InterPro" id="IPR029063">
    <property type="entry name" value="SAM-dependent_MTases_sf"/>
</dbReference>
<gene>
    <name evidence="10" type="ORF">HNQ99_000344</name>
</gene>
<dbReference type="Proteomes" id="UP000575068">
    <property type="component" value="Unassembled WGS sequence"/>
</dbReference>
<dbReference type="CDD" id="cd02440">
    <property type="entry name" value="AdoMet_MTases"/>
    <property type="match status" value="1"/>
</dbReference>
<accession>A0A840HR84</accession>
<organism evidence="10 11">
    <name type="scientific">Rhizorhapis suberifaciens</name>
    <name type="common">corky root of lettuce</name>
    <dbReference type="NCBI Taxonomy" id="13656"/>
    <lineage>
        <taxon>Bacteria</taxon>
        <taxon>Pseudomonadati</taxon>
        <taxon>Pseudomonadota</taxon>
        <taxon>Alphaproteobacteria</taxon>
        <taxon>Sphingomonadales</taxon>
        <taxon>Sphingomonadaceae</taxon>
        <taxon>Rhizorhapis</taxon>
    </lineage>
</organism>
<keyword evidence="11" id="KW-1185">Reference proteome</keyword>
<evidence type="ECO:0000313" key="11">
    <source>
        <dbReference type="Proteomes" id="UP000575068"/>
    </source>
</evidence>
<comment type="caution">
    <text evidence="10">The sequence shown here is derived from an EMBL/GenBank/DDBJ whole genome shotgun (WGS) entry which is preliminary data.</text>
</comment>
<dbReference type="Gene3D" id="3.40.50.150">
    <property type="entry name" value="Vaccinia Virus protein VP39"/>
    <property type="match status" value="1"/>
</dbReference>
<evidence type="ECO:0000256" key="9">
    <source>
        <dbReference type="NCBIfam" id="TIGR00080"/>
    </source>
</evidence>
<dbReference type="PANTHER" id="PTHR11579:SF0">
    <property type="entry name" value="PROTEIN-L-ISOASPARTATE(D-ASPARTATE) O-METHYLTRANSFERASE"/>
    <property type="match status" value="1"/>
</dbReference>
<dbReference type="GO" id="GO:0005737">
    <property type="term" value="C:cytoplasm"/>
    <property type="evidence" value="ECO:0007669"/>
    <property type="project" value="UniProtKB-SubCell"/>
</dbReference>
<keyword evidence="8" id="KW-0949">S-adenosyl-L-methionine</keyword>
<dbReference type="GO" id="GO:0004719">
    <property type="term" value="F:protein-L-isoaspartate (D-aspartate) O-methyltransferase activity"/>
    <property type="evidence" value="ECO:0007669"/>
    <property type="project" value="UniProtKB-UniRule"/>
</dbReference>
<evidence type="ECO:0000313" key="10">
    <source>
        <dbReference type="EMBL" id="MBB4640064.1"/>
    </source>
</evidence>
<dbReference type="EC" id="2.1.1.77" evidence="3 9"/>
<dbReference type="GO" id="GO:0032259">
    <property type="term" value="P:methylation"/>
    <property type="evidence" value="ECO:0007669"/>
    <property type="project" value="UniProtKB-KW"/>
</dbReference>
<evidence type="ECO:0000256" key="3">
    <source>
        <dbReference type="ARBA" id="ARBA00011890"/>
    </source>
</evidence>
<dbReference type="Pfam" id="PF01135">
    <property type="entry name" value="PCMT"/>
    <property type="match status" value="1"/>
</dbReference>
<evidence type="ECO:0000256" key="1">
    <source>
        <dbReference type="ARBA" id="ARBA00004496"/>
    </source>
</evidence>
<evidence type="ECO:0000256" key="7">
    <source>
        <dbReference type="ARBA" id="ARBA00022679"/>
    </source>
</evidence>
<dbReference type="GO" id="GO:0030091">
    <property type="term" value="P:protein repair"/>
    <property type="evidence" value="ECO:0007669"/>
    <property type="project" value="UniProtKB-UniRule"/>
</dbReference>
<keyword evidence="6 10" id="KW-0489">Methyltransferase</keyword>
<dbReference type="RefSeq" id="WP_184473902.1">
    <property type="nucleotide sequence ID" value="NZ_JACHOV010000001.1"/>
</dbReference>
<name>A0A840HR84_9SPHN</name>
<comment type="similarity">
    <text evidence="2">Belongs to the methyltransferase superfamily. L-isoaspartyl/D-aspartyl protein methyltransferase family.</text>
</comment>
<evidence type="ECO:0000256" key="5">
    <source>
        <dbReference type="ARBA" id="ARBA00022490"/>
    </source>
</evidence>
<dbReference type="NCBIfam" id="TIGR00080">
    <property type="entry name" value="pimt"/>
    <property type="match status" value="1"/>
</dbReference>
<evidence type="ECO:0000256" key="2">
    <source>
        <dbReference type="ARBA" id="ARBA00005369"/>
    </source>
</evidence>
<dbReference type="AlphaFoldDB" id="A0A840HR84"/>
<keyword evidence="7 10" id="KW-0808">Transferase</keyword>
<evidence type="ECO:0000256" key="4">
    <source>
        <dbReference type="ARBA" id="ARBA00013346"/>
    </source>
</evidence>
<protein>
    <recommendedName>
        <fullName evidence="4 9">Protein-L-isoaspartate O-methyltransferase</fullName>
        <ecNumber evidence="3 9">2.1.1.77</ecNumber>
    </recommendedName>
</protein>
<evidence type="ECO:0000256" key="8">
    <source>
        <dbReference type="ARBA" id="ARBA00022691"/>
    </source>
</evidence>
<comment type="subcellular location">
    <subcellularLocation>
        <location evidence="1">Cytoplasm</location>
    </subcellularLocation>
</comment>
<dbReference type="PANTHER" id="PTHR11579">
    <property type="entry name" value="PROTEIN-L-ISOASPARTATE O-METHYLTRANSFERASE"/>
    <property type="match status" value="1"/>
</dbReference>
<sequence length="225" mass="24730">MKPLTEKHLAIFRRHMVEVIDVNFELLSEEIGSGRLDENVRLAFLKVPRHLFVPQQFAAMAYQDTPLPIGFDKTISQPFIAALMIHLLLVSPGQKVLEVGTGLGYQAAILAEMGVRLWSVDIVEEFAEQANVRLGLAGYEGIEIRVGDGSRGWAEHAPFDRVLVTAAAEEPPIALLDQMSPGGRLIMPLGDKGSQRLTVITKDDKGGFDMAPIMAVRFTQLELAV</sequence>
<dbReference type="SUPFAM" id="SSF53335">
    <property type="entry name" value="S-adenosyl-L-methionine-dependent methyltransferases"/>
    <property type="match status" value="1"/>
</dbReference>
<dbReference type="EMBL" id="JACHOV010000001">
    <property type="protein sequence ID" value="MBB4640064.1"/>
    <property type="molecule type" value="Genomic_DNA"/>
</dbReference>
<evidence type="ECO:0000256" key="6">
    <source>
        <dbReference type="ARBA" id="ARBA00022603"/>
    </source>
</evidence>
<keyword evidence="5" id="KW-0963">Cytoplasm</keyword>
<dbReference type="InterPro" id="IPR000682">
    <property type="entry name" value="PCMT"/>
</dbReference>
<dbReference type="NCBIfam" id="NF001453">
    <property type="entry name" value="PRK00312.1"/>
    <property type="match status" value="1"/>
</dbReference>
<reference evidence="10 11" key="1">
    <citation type="submission" date="2020-08" db="EMBL/GenBank/DDBJ databases">
        <title>Genomic Encyclopedia of Type Strains, Phase IV (KMG-IV): sequencing the most valuable type-strain genomes for metagenomic binning, comparative biology and taxonomic classification.</title>
        <authorList>
            <person name="Goeker M."/>
        </authorList>
    </citation>
    <scope>NUCLEOTIDE SEQUENCE [LARGE SCALE GENOMIC DNA]</scope>
    <source>
        <strain evidence="10 11">DSM 7465</strain>
    </source>
</reference>
<proteinExistence type="inferred from homology"/>